<accession>A0A7W1WNC3</accession>
<feature type="domain" description="ATP-dependent helicase/deoxyribonuclease subunit B N-terminal" evidence="11">
    <location>
        <begin position="115"/>
        <end position="244"/>
    </location>
</feature>
<evidence type="ECO:0000313" key="12">
    <source>
        <dbReference type="EMBL" id="MBA4492971.1"/>
    </source>
</evidence>
<dbReference type="AlphaFoldDB" id="A0A7W1WNC3"/>
<dbReference type="SUPFAM" id="SSF52980">
    <property type="entry name" value="Restriction endonuclease-like"/>
    <property type="match status" value="1"/>
</dbReference>
<dbReference type="GO" id="GO:0004527">
    <property type="term" value="F:exonuclease activity"/>
    <property type="evidence" value="ECO:0007669"/>
    <property type="project" value="UniProtKB-KW"/>
</dbReference>
<keyword evidence="3" id="KW-0227">DNA damage</keyword>
<evidence type="ECO:0000259" key="10">
    <source>
        <dbReference type="Pfam" id="PF12705"/>
    </source>
</evidence>
<dbReference type="GO" id="GO:0003677">
    <property type="term" value="F:DNA binding"/>
    <property type="evidence" value="ECO:0007669"/>
    <property type="project" value="UniProtKB-KW"/>
</dbReference>
<sequence length="1100" mass="128063">MLLWMLIPSIDGVSQSCMFLKGVLEMGGWIYLHPVSGAHLGMGWDEKYEKTGEFTSYILPGSRQVGQARKHFDAKCVEWMTFDHFVRKLMLHPARLMSPPEQHWIVQQAVMELEAEGRFSYFQSISSSPSGTWIQSLEKVLGEIKRSGILPVHLKRLWQGKGSKYQELALIYERYQQLLEHCKASDHEQFYLDVMRQMREKKISCPARVVLEHFHDLNPLQEQLLVQLVTQGTEVHHHIMWDETRCRLRTIVEPMVQRLKTKGFQVVPVSRGRKKAEKKSPALIHLAENAFSSEPLISAAESSFEILSAPGVQAETDLVVTRLKKWLHTHKADCSDVAVIMSEFDTYAPLLLQKLEEAGIPVATGLTQKLSENSLIQTIAAAFYLQAGKEEWSRVLLYSPHLPAIRERQRDCLLLMQEFDFPARSHVLKEAWQSKCEALKKLGEDVNPGMAEAVAALEAMFNWVESIPEQLTWSEWLEWFKQWVRPLKNKRQWREMAQDPARFKELTKMMNGWHSLESLIKVWEQLYAVYQGKQRMDRARFLAALIQAADQLPVKCKPAQRTGIQVLEAKQIRGDQFRAVFILGCVEGKWPRAYTDNWLLPDDERNDLRREGVCLDLSRELRQRQLVPFFMSTLAASEYLSLSYPGTDEEGKKQLPSPYLEECTAVFEPSSISRVERDLSEQAGPPGWQDCYSREKGLEFAVSQLVCSHPGEVERAVYVLHTYSQHSPRSWQSLADRITAERSRWKHQFTQFDGKIEDKYLQQHLNEWLNKQVWSATDLNKMVTCRFHFMAEKLWQARDIEQVVQGMSRLEEGELIHQVLSRFFSEYRQGKWNFRDEDQARTRLFRIADQAIDELLSLDVNKKRNPLYIRIEKQKLKHQLESYWQHEVYWRKKADFFTPPAYIELSFGLPVEPQRQAEGLLDPKSILHPVSIPLSDHQSIRLKGKIDRVDMDGEYYVLYDYKTGGTVTTQEIKEGKQLQLPLYLWALQHGFGLDKDKAIGAAFYTRNSSKASPHDHRNRGLWKKELADRVGIGKQVRSRLEKDKWESVERGIRLLIEEKLSKAFTGDFRVDPTWECPSYCPQRKVCRFDQRRWSERGNHQ</sequence>
<dbReference type="GO" id="GO:0043138">
    <property type="term" value="F:3'-5' DNA helicase activity"/>
    <property type="evidence" value="ECO:0007669"/>
    <property type="project" value="TreeGrafter"/>
</dbReference>
<keyword evidence="2" id="KW-0547">Nucleotide-binding</keyword>
<dbReference type="GO" id="GO:0000725">
    <property type="term" value="P:recombinational repair"/>
    <property type="evidence" value="ECO:0007669"/>
    <property type="project" value="TreeGrafter"/>
</dbReference>
<evidence type="ECO:0000256" key="3">
    <source>
        <dbReference type="ARBA" id="ARBA00022763"/>
    </source>
</evidence>
<name>A0A7W1WNC3_9BACL</name>
<organism evidence="12 13">
    <name type="scientific">Paenactinomyces guangxiensis</name>
    <dbReference type="NCBI Taxonomy" id="1490290"/>
    <lineage>
        <taxon>Bacteria</taxon>
        <taxon>Bacillati</taxon>
        <taxon>Bacillota</taxon>
        <taxon>Bacilli</taxon>
        <taxon>Bacillales</taxon>
        <taxon>Thermoactinomycetaceae</taxon>
        <taxon>Paenactinomyces</taxon>
    </lineage>
</organism>
<keyword evidence="13" id="KW-1185">Reference proteome</keyword>
<gene>
    <name evidence="12" type="ORF">H1191_01405</name>
</gene>
<evidence type="ECO:0000256" key="4">
    <source>
        <dbReference type="ARBA" id="ARBA00022801"/>
    </source>
</evidence>
<keyword evidence="6" id="KW-0269">Exonuclease</keyword>
<dbReference type="Pfam" id="PF21445">
    <property type="entry name" value="ADDB_N"/>
    <property type="match status" value="1"/>
</dbReference>
<evidence type="ECO:0000256" key="2">
    <source>
        <dbReference type="ARBA" id="ARBA00022741"/>
    </source>
</evidence>
<dbReference type="Pfam" id="PF12705">
    <property type="entry name" value="PDDEXK_1"/>
    <property type="match status" value="1"/>
</dbReference>
<dbReference type="PANTHER" id="PTHR11070">
    <property type="entry name" value="UVRD / RECB / PCRA DNA HELICASE FAMILY MEMBER"/>
    <property type="match status" value="1"/>
</dbReference>
<keyword evidence="1" id="KW-0540">Nuclease</keyword>
<keyword evidence="4" id="KW-0378">Hydrolase</keyword>
<evidence type="ECO:0000256" key="1">
    <source>
        <dbReference type="ARBA" id="ARBA00022722"/>
    </source>
</evidence>
<dbReference type="EMBL" id="JACEIQ010000001">
    <property type="protein sequence ID" value="MBA4492971.1"/>
    <property type="molecule type" value="Genomic_DNA"/>
</dbReference>
<dbReference type="RefSeq" id="WP_181750191.1">
    <property type="nucleotide sequence ID" value="NZ_JACEIQ010000001.1"/>
</dbReference>
<dbReference type="PANTHER" id="PTHR11070:SF2">
    <property type="entry name" value="ATP-DEPENDENT DNA HELICASE SRS2"/>
    <property type="match status" value="1"/>
</dbReference>
<dbReference type="InterPro" id="IPR011604">
    <property type="entry name" value="PDDEXK-like_dom_sf"/>
</dbReference>
<dbReference type="InterPro" id="IPR011335">
    <property type="entry name" value="Restrct_endonuc-II-like"/>
</dbReference>
<dbReference type="InterPro" id="IPR038726">
    <property type="entry name" value="PDDEXK_AddAB-type"/>
</dbReference>
<comment type="caution">
    <text evidence="12">The sequence shown here is derived from an EMBL/GenBank/DDBJ whole genome shotgun (WGS) entry which is preliminary data.</text>
</comment>
<dbReference type="Proteomes" id="UP000535491">
    <property type="component" value="Unassembled WGS sequence"/>
</dbReference>
<dbReference type="InterPro" id="IPR049035">
    <property type="entry name" value="ADDB_N"/>
</dbReference>
<evidence type="ECO:0000313" key="13">
    <source>
        <dbReference type="Proteomes" id="UP000535491"/>
    </source>
</evidence>
<dbReference type="GO" id="GO:0005524">
    <property type="term" value="F:ATP binding"/>
    <property type="evidence" value="ECO:0007669"/>
    <property type="project" value="UniProtKB-KW"/>
</dbReference>
<evidence type="ECO:0000256" key="7">
    <source>
        <dbReference type="ARBA" id="ARBA00022840"/>
    </source>
</evidence>
<keyword evidence="9" id="KW-0234">DNA repair</keyword>
<keyword evidence="7" id="KW-0067">ATP-binding</keyword>
<evidence type="ECO:0000256" key="6">
    <source>
        <dbReference type="ARBA" id="ARBA00022839"/>
    </source>
</evidence>
<protein>
    <submittedName>
        <fullName evidence="12">PD-(D/E)XK nuclease family protein</fullName>
    </submittedName>
</protein>
<proteinExistence type="predicted"/>
<dbReference type="SUPFAM" id="SSF52540">
    <property type="entry name" value="P-loop containing nucleoside triphosphate hydrolases"/>
    <property type="match status" value="1"/>
</dbReference>
<dbReference type="InterPro" id="IPR027417">
    <property type="entry name" value="P-loop_NTPase"/>
</dbReference>
<feature type="domain" description="PD-(D/E)XK endonuclease-like" evidence="10">
    <location>
        <begin position="774"/>
        <end position="1087"/>
    </location>
</feature>
<dbReference type="Gene3D" id="3.40.50.300">
    <property type="entry name" value="P-loop containing nucleotide triphosphate hydrolases"/>
    <property type="match status" value="2"/>
</dbReference>
<reference evidence="12 13" key="1">
    <citation type="submission" date="2020-07" db="EMBL/GenBank/DDBJ databases">
        <authorList>
            <person name="Feng H."/>
        </authorList>
    </citation>
    <scope>NUCLEOTIDE SEQUENCE [LARGE SCALE GENOMIC DNA]</scope>
    <source>
        <strain evidence="13">s-10</strain>
    </source>
</reference>
<dbReference type="Gene3D" id="3.90.320.10">
    <property type="match status" value="1"/>
</dbReference>
<evidence type="ECO:0000259" key="11">
    <source>
        <dbReference type="Pfam" id="PF21445"/>
    </source>
</evidence>
<keyword evidence="8" id="KW-0238">DNA-binding</keyword>
<keyword evidence="5" id="KW-0347">Helicase</keyword>
<dbReference type="InterPro" id="IPR000212">
    <property type="entry name" value="DNA_helicase_UvrD/REP"/>
</dbReference>
<evidence type="ECO:0000256" key="9">
    <source>
        <dbReference type="ARBA" id="ARBA00023204"/>
    </source>
</evidence>
<evidence type="ECO:0000256" key="5">
    <source>
        <dbReference type="ARBA" id="ARBA00022806"/>
    </source>
</evidence>
<evidence type="ECO:0000256" key="8">
    <source>
        <dbReference type="ARBA" id="ARBA00023125"/>
    </source>
</evidence>